<dbReference type="Pfam" id="PF13457">
    <property type="entry name" value="GW"/>
    <property type="match status" value="5"/>
</dbReference>
<dbReference type="SUPFAM" id="SSF82057">
    <property type="entry name" value="Prokaryotic SH3-related domain"/>
    <property type="match status" value="5"/>
</dbReference>
<evidence type="ECO:0000313" key="5">
    <source>
        <dbReference type="Proteomes" id="UP000094764"/>
    </source>
</evidence>
<keyword evidence="1" id="KW-0732">Signal</keyword>
<feature type="domain" description="GW" evidence="3">
    <location>
        <begin position="496"/>
        <end position="577"/>
    </location>
</feature>
<reference evidence="5" key="1">
    <citation type="submission" date="2016-09" db="EMBL/GenBank/DDBJ databases">
        <authorList>
            <person name="Gulvik C.A."/>
        </authorList>
    </citation>
    <scope>NUCLEOTIDE SEQUENCE [LARGE SCALE GENOMIC DNA]</scope>
    <source>
        <strain evidence="5">LMG 26306</strain>
    </source>
</reference>
<dbReference type="EMBL" id="MIKB01000014">
    <property type="protein sequence ID" value="OEG15994.1"/>
    <property type="molecule type" value="Genomic_DNA"/>
</dbReference>
<dbReference type="InterPro" id="IPR025987">
    <property type="entry name" value="GW_dom"/>
</dbReference>
<dbReference type="InterPro" id="IPR038765">
    <property type="entry name" value="Papain-like_cys_pep_sf"/>
</dbReference>
<proteinExistence type="predicted"/>
<dbReference type="Pfam" id="PF05257">
    <property type="entry name" value="CHAP"/>
    <property type="match status" value="1"/>
</dbReference>
<dbReference type="STRING" id="903983.BCR23_07555"/>
<feature type="domain" description="GW" evidence="3">
    <location>
        <begin position="311"/>
        <end position="401"/>
    </location>
</feature>
<evidence type="ECO:0008006" key="6">
    <source>
        <dbReference type="Google" id="ProtNLM"/>
    </source>
</evidence>
<dbReference type="PROSITE" id="PS50911">
    <property type="entry name" value="CHAP"/>
    <property type="match status" value="1"/>
</dbReference>
<dbReference type="InterPro" id="IPR007921">
    <property type="entry name" value="CHAP_dom"/>
</dbReference>
<dbReference type="RefSeq" id="WP_069635192.1">
    <property type="nucleotide sequence ID" value="NZ_JXKZ01000004.1"/>
</dbReference>
<dbReference type="InterPro" id="IPR038200">
    <property type="entry name" value="GW_dom_sf"/>
</dbReference>
<dbReference type="Proteomes" id="UP000094764">
    <property type="component" value="Unassembled WGS sequence"/>
</dbReference>
<dbReference type="AlphaFoldDB" id="A0A1E5GTH7"/>
<feature type="domain" description="GW" evidence="3">
    <location>
        <begin position="139"/>
        <end position="221"/>
    </location>
</feature>
<sequence length="577" mass="65072">MTLKDDYPWKNASMDSYDQWGMGYRQCVSFTAFRLVNRNGYNFQRHGFSWNANEWKRNAQNLGITVDKNPVRGSIAWTSAGGYGHVAWVYEVKGNNVTVEEYNYSYDGRYHYRTVNKNSFENYIHFKDLPTHVYNKIISKKNVSLGKLFDQSNRNDGIYAAGPWNTGPNVVKVDSGKNYHNKIVSVTQEAVTDNNVTWYYVNHNGKNLGWVDSRAFQAKVYSTIVSKKNLSVGKRFNQSSRNDGIYANGPWNTGPSVTNTRMGKDFHGQMAQVTQEVVTDYYGQKVTWYHIKINGKNLGWIDTAAFDTKNYNTVVSQKAIFVGKKFNQSTRNDGIYANGPWNTGPNVVNVGTGKNFHGQIAQVTQEAVTDCLGQKVTWYSIKIDGKELGWIDSLAFDTKNYNTIVNQNDIILTQKIDQSTRNDGIYANGPWNTGPSVANIGVGKDFHGQIALITKEAITDCLGQRVKWYYFSINGKDIGWIDSLAFGSHVYSTITSLVETNLTKQINQNERNDGIYANGPWNTTLNAINVGTAKTYNGKTAQISKEAITDLKGVNVTWYYTTVEDKELGWIDAEAFE</sequence>
<comment type="caution">
    <text evidence="4">The sequence shown here is derived from an EMBL/GenBank/DDBJ whole genome shotgun (WGS) entry which is preliminary data.</text>
</comment>
<evidence type="ECO:0000313" key="4">
    <source>
        <dbReference type="EMBL" id="OEG15994.1"/>
    </source>
</evidence>
<dbReference type="Gene3D" id="2.30.30.170">
    <property type="match status" value="5"/>
</dbReference>
<protein>
    <recommendedName>
        <fullName evidence="6">Peptidase C51 domain-containing protein</fullName>
    </recommendedName>
</protein>
<evidence type="ECO:0000259" key="3">
    <source>
        <dbReference type="PROSITE" id="PS51780"/>
    </source>
</evidence>
<keyword evidence="5" id="KW-1185">Reference proteome</keyword>
<evidence type="ECO:0000256" key="1">
    <source>
        <dbReference type="ARBA" id="ARBA00022729"/>
    </source>
</evidence>
<dbReference type="SUPFAM" id="SSF54001">
    <property type="entry name" value="Cysteine proteinases"/>
    <property type="match status" value="1"/>
</dbReference>
<feature type="domain" description="GW" evidence="3">
    <location>
        <begin position="406"/>
        <end position="491"/>
    </location>
</feature>
<dbReference type="PROSITE" id="PS51780">
    <property type="entry name" value="GW"/>
    <property type="match status" value="4"/>
</dbReference>
<dbReference type="Gene3D" id="3.90.1720.10">
    <property type="entry name" value="endopeptidase domain like (from Nostoc punctiforme)"/>
    <property type="match status" value="1"/>
</dbReference>
<evidence type="ECO:0000259" key="2">
    <source>
        <dbReference type="PROSITE" id="PS50911"/>
    </source>
</evidence>
<feature type="domain" description="Peptidase C51" evidence="2">
    <location>
        <begin position="2"/>
        <end position="125"/>
    </location>
</feature>
<organism evidence="4 5">
    <name type="scientific">Enterococcus quebecensis</name>
    <dbReference type="NCBI Taxonomy" id="903983"/>
    <lineage>
        <taxon>Bacteria</taxon>
        <taxon>Bacillati</taxon>
        <taxon>Bacillota</taxon>
        <taxon>Bacilli</taxon>
        <taxon>Lactobacillales</taxon>
        <taxon>Enterococcaceae</taxon>
        <taxon>Enterococcus</taxon>
    </lineage>
</organism>
<name>A0A1E5GTH7_9ENTE</name>
<accession>A0A1E5GTH7</accession>
<gene>
    <name evidence="4" type="ORF">BCR23_07555</name>
</gene>